<keyword evidence="2" id="KW-1185">Reference proteome</keyword>
<reference evidence="1 2" key="1">
    <citation type="journal article" date="2017" name="Nat. Commun.">
        <title>Internalization of a polysialic acid-binding Escherichia coli bacteriophage into eukaryotic neuroblastoma cells.</title>
        <authorList>
            <person name="Lehti T.A."/>
            <person name="Pajunen M.I."/>
            <person name="Skog M.S."/>
            <person name="Finne J."/>
        </authorList>
    </citation>
    <scope>NUCLEOTIDE SEQUENCE [LARGE SCALE GENOMIC DNA]</scope>
</reference>
<accession>A0A2H4N190</accession>
<evidence type="ECO:0000313" key="2">
    <source>
        <dbReference type="Proteomes" id="UP000241961"/>
    </source>
</evidence>
<dbReference type="Proteomes" id="UP000241961">
    <property type="component" value="Segment"/>
</dbReference>
<gene>
    <name evidence="1" type="ORF">mutPK1A2_p13</name>
</gene>
<sequence length="72" mass="8138">MTKVLIYMRGPHKCYAVVAPDGVKPYGTSKGLALIGASRSASFQMELFGHWTEWQFREDFKVIGSFMVKHAK</sequence>
<dbReference type="EMBL" id="MG004687">
    <property type="protein sequence ID" value="ATS93315.1"/>
    <property type="molecule type" value="Genomic_DNA"/>
</dbReference>
<name>A0A2H4N190_9CAUD</name>
<proteinExistence type="predicted"/>
<organism evidence="1 2">
    <name type="scientific">Escherichia phage mutPK1A2</name>
    <dbReference type="NCBI Taxonomy" id="2783800"/>
    <lineage>
        <taxon>Viruses</taxon>
        <taxon>Duplodnaviria</taxon>
        <taxon>Heunggongvirae</taxon>
        <taxon>Uroviricota</taxon>
        <taxon>Caudoviricetes</taxon>
        <taxon>Autographivirales</taxon>
        <taxon>Autosignataviridae</taxon>
        <taxon>Molineuxvirinae</taxon>
        <taxon>Vectrevirus</taxon>
        <taxon>Vectrevirus mutPK1A2</taxon>
    </lineage>
</organism>
<evidence type="ECO:0000313" key="1">
    <source>
        <dbReference type="EMBL" id="ATS93315.1"/>
    </source>
</evidence>
<protein>
    <submittedName>
        <fullName evidence="1">Uncharacterized protein</fullName>
    </submittedName>
</protein>